<sequence>MSTYSCMIYPTDSFDICRVNFTIVQNYFVCFFDVFLRKLLFGTSTMC</sequence>
<protein>
    <submittedName>
        <fullName evidence="1">Uncharacterized protein</fullName>
    </submittedName>
</protein>
<name>A0A0K2T382_LEPSM</name>
<reference evidence="1" key="1">
    <citation type="submission" date="2014-05" db="EMBL/GenBank/DDBJ databases">
        <authorList>
            <person name="Chronopoulou M."/>
        </authorList>
    </citation>
    <scope>NUCLEOTIDE SEQUENCE</scope>
    <source>
        <tissue evidence="1">Whole organism</tissue>
    </source>
</reference>
<dbReference type="AlphaFoldDB" id="A0A0K2T382"/>
<feature type="non-terminal residue" evidence="1">
    <location>
        <position position="47"/>
    </location>
</feature>
<accession>A0A0K2T382</accession>
<proteinExistence type="predicted"/>
<dbReference type="EMBL" id="HACA01002909">
    <property type="protein sequence ID" value="CDW20270.1"/>
    <property type="molecule type" value="Transcribed_RNA"/>
</dbReference>
<evidence type="ECO:0000313" key="1">
    <source>
        <dbReference type="EMBL" id="CDW20270.1"/>
    </source>
</evidence>
<organism evidence="1">
    <name type="scientific">Lepeophtheirus salmonis</name>
    <name type="common">Salmon louse</name>
    <name type="synonym">Caligus salmonis</name>
    <dbReference type="NCBI Taxonomy" id="72036"/>
    <lineage>
        <taxon>Eukaryota</taxon>
        <taxon>Metazoa</taxon>
        <taxon>Ecdysozoa</taxon>
        <taxon>Arthropoda</taxon>
        <taxon>Crustacea</taxon>
        <taxon>Multicrustacea</taxon>
        <taxon>Hexanauplia</taxon>
        <taxon>Copepoda</taxon>
        <taxon>Siphonostomatoida</taxon>
        <taxon>Caligidae</taxon>
        <taxon>Lepeophtheirus</taxon>
    </lineage>
</organism>